<dbReference type="GO" id="GO:0016491">
    <property type="term" value="F:oxidoreductase activity"/>
    <property type="evidence" value="ECO:0007669"/>
    <property type="project" value="UniProtKB-ARBA"/>
</dbReference>
<dbReference type="RefSeq" id="WP_017017218.1">
    <property type="nucleotide sequence ID" value="NZ_FOWR01000005.1"/>
</dbReference>
<accession>A0A1I5LEC5</accession>
<dbReference type="GeneID" id="35872438"/>
<gene>
    <name evidence="2" type="ORF">SAMN03084138_00951</name>
</gene>
<dbReference type="AlphaFoldDB" id="A0A1I5LEC5"/>
<reference evidence="2 3" key="1">
    <citation type="submission" date="2016-10" db="EMBL/GenBank/DDBJ databases">
        <authorList>
            <person name="de Groot N.N."/>
        </authorList>
    </citation>
    <scope>NUCLEOTIDE SEQUENCE [LARGE SCALE GENOMIC DNA]</scope>
    <source>
        <strain evidence="2 3">DSM 15893</strain>
    </source>
</reference>
<feature type="domain" description="Cysteine-rich" evidence="1">
    <location>
        <begin position="15"/>
        <end position="94"/>
    </location>
</feature>
<evidence type="ECO:0000313" key="3">
    <source>
        <dbReference type="Proteomes" id="UP000182692"/>
    </source>
</evidence>
<dbReference type="EMBL" id="FOWR01000005">
    <property type="protein sequence ID" value="SFO95628.1"/>
    <property type="molecule type" value="Genomic_DNA"/>
</dbReference>
<dbReference type="Pfam" id="PF02754">
    <property type="entry name" value="CCG"/>
    <property type="match status" value="2"/>
</dbReference>
<protein>
    <submittedName>
        <fullName evidence="2">L-lactate dehydrogenase complex protein LldE</fullName>
    </submittedName>
</protein>
<name>A0A1I5LEC5_9GAMM</name>
<evidence type="ECO:0000259" key="1">
    <source>
        <dbReference type="Pfam" id="PF02754"/>
    </source>
</evidence>
<organism evidence="2 3">
    <name type="scientific">Enterovibrio norvegicus DSM 15893</name>
    <dbReference type="NCBI Taxonomy" id="1121869"/>
    <lineage>
        <taxon>Bacteria</taxon>
        <taxon>Pseudomonadati</taxon>
        <taxon>Pseudomonadota</taxon>
        <taxon>Gammaproteobacteria</taxon>
        <taxon>Vibrionales</taxon>
        <taxon>Vibrionaceae</taxon>
        <taxon>Enterovibrio</taxon>
    </lineage>
</organism>
<dbReference type="PANTHER" id="PTHR30296:SF0">
    <property type="entry name" value="LACTATE UTILIZATION PROTEIN A"/>
    <property type="match status" value="1"/>
</dbReference>
<dbReference type="OrthoDB" id="9770306at2"/>
<dbReference type="PANTHER" id="PTHR30296">
    <property type="entry name" value="UNCHARACTERIZED PROTEIN YKGE"/>
    <property type="match status" value="1"/>
</dbReference>
<evidence type="ECO:0000313" key="2">
    <source>
        <dbReference type="EMBL" id="SFO95628.1"/>
    </source>
</evidence>
<dbReference type="GO" id="GO:0005829">
    <property type="term" value="C:cytosol"/>
    <property type="evidence" value="ECO:0007669"/>
    <property type="project" value="TreeGrafter"/>
</dbReference>
<dbReference type="STRING" id="1121869.SAMN03084138_00951"/>
<feature type="domain" description="Cysteine-rich" evidence="1">
    <location>
        <begin position="142"/>
        <end position="226"/>
    </location>
</feature>
<proteinExistence type="predicted"/>
<sequence>MHISRIYPHKPNKVYLYATCLVDMFDPETGIDAVALLEQLGIEVEYVPKQTCCGQPAYTSGYTEEARTVAEHQMSLFPEPIPIVILSGSCGGMMVHHYPRIFRDHPLHQHALAFSERVFEFTEFLTSVCHVQLADKGDATSVVVHTSCAARREMNVHTHTAHLLSQLSNVNVTSADYEEECCGFGGTFSIKHPNISEAMVDDKTRHILNTGAEQLVSADWGCMLNINGALEYQRQPFKGKHIARFLAERLKSHEASSEAYSQNAKHRGVNA</sequence>
<dbReference type="InterPro" id="IPR004017">
    <property type="entry name" value="Cys_rich_dom"/>
</dbReference>
<dbReference type="Proteomes" id="UP000182692">
    <property type="component" value="Unassembled WGS sequence"/>
</dbReference>